<dbReference type="SMART" id="SM00028">
    <property type="entry name" value="TPR"/>
    <property type="match status" value="3"/>
</dbReference>
<organism evidence="1">
    <name type="scientific">marine sediment metagenome</name>
    <dbReference type="NCBI Taxonomy" id="412755"/>
    <lineage>
        <taxon>unclassified sequences</taxon>
        <taxon>metagenomes</taxon>
        <taxon>ecological metagenomes</taxon>
    </lineage>
</organism>
<accession>X0UIB4</accession>
<dbReference type="EMBL" id="BARS01024231">
    <property type="protein sequence ID" value="GAG05474.1"/>
    <property type="molecule type" value="Genomic_DNA"/>
</dbReference>
<dbReference type="AlphaFoldDB" id="X0UIB4"/>
<sequence>HDQALATFEKAESLALELNDVEELTSATTNIAVEKRYMGEYNKALEAILEALGIREELGLNYTVLLNNLANIYYDIGEYQLASEYFDKALARSEKLQWLIERGMILGDYAKLYLSEGHVSKAKKLLQESLAYYEESGAEVGLVEKLCLDVELHIAEGDLEEAKVILAKAKELAVKHRSMLEQQQCQLTSALLEKSAENYGNARSILIELLEDAEDYEFFEIHINTCLALAELYLERYQWKQLSNHFKAAQKYLDEAERLSKQAKLVPK</sequence>
<dbReference type="Pfam" id="PF13424">
    <property type="entry name" value="TPR_12"/>
    <property type="match status" value="1"/>
</dbReference>
<protein>
    <submittedName>
        <fullName evidence="1">Uncharacterized protein</fullName>
    </submittedName>
</protein>
<evidence type="ECO:0000313" key="1">
    <source>
        <dbReference type="EMBL" id="GAG05474.1"/>
    </source>
</evidence>
<reference evidence="1" key="1">
    <citation type="journal article" date="2014" name="Front. Microbiol.">
        <title>High frequency of phylogenetically diverse reductive dehalogenase-homologous genes in deep subseafloor sedimentary metagenomes.</title>
        <authorList>
            <person name="Kawai M."/>
            <person name="Futagami T."/>
            <person name="Toyoda A."/>
            <person name="Takaki Y."/>
            <person name="Nishi S."/>
            <person name="Hori S."/>
            <person name="Arai W."/>
            <person name="Tsubouchi T."/>
            <person name="Morono Y."/>
            <person name="Uchiyama I."/>
            <person name="Ito T."/>
            <person name="Fujiyama A."/>
            <person name="Inagaki F."/>
            <person name="Takami H."/>
        </authorList>
    </citation>
    <scope>NUCLEOTIDE SEQUENCE</scope>
    <source>
        <strain evidence="1">Expedition CK06-06</strain>
    </source>
</reference>
<dbReference type="InterPro" id="IPR019734">
    <property type="entry name" value="TPR_rpt"/>
</dbReference>
<dbReference type="InterPro" id="IPR011990">
    <property type="entry name" value="TPR-like_helical_dom_sf"/>
</dbReference>
<feature type="non-terminal residue" evidence="1">
    <location>
        <position position="1"/>
    </location>
</feature>
<dbReference type="Gene3D" id="1.25.40.10">
    <property type="entry name" value="Tetratricopeptide repeat domain"/>
    <property type="match status" value="2"/>
</dbReference>
<dbReference type="SUPFAM" id="SSF48452">
    <property type="entry name" value="TPR-like"/>
    <property type="match status" value="1"/>
</dbReference>
<feature type="non-terminal residue" evidence="1">
    <location>
        <position position="268"/>
    </location>
</feature>
<name>X0UIB4_9ZZZZ</name>
<gene>
    <name evidence="1" type="ORF">S01H1_38487</name>
</gene>
<comment type="caution">
    <text evidence="1">The sequence shown here is derived from an EMBL/GenBank/DDBJ whole genome shotgun (WGS) entry which is preliminary data.</text>
</comment>
<dbReference type="PROSITE" id="PS50005">
    <property type="entry name" value="TPR"/>
    <property type="match status" value="1"/>
</dbReference>
<proteinExistence type="predicted"/>